<dbReference type="OrthoDB" id="429427at2759"/>
<feature type="compositionally biased region" description="Low complexity" evidence="4">
    <location>
        <begin position="74"/>
        <end position="85"/>
    </location>
</feature>
<feature type="compositionally biased region" description="Basic residues" evidence="4">
    <location>
        <begin position="1"/>
        <end position="12"/>
    </location>
</feature>
<comment type="subcellular location">
    <subcellularLocation>
        <location evidence="1">Nucleus</location>
    </subcellularLocation>
</comment>
<sequence>MFIKRARPRPSVRTRETEDDVPTTSSDGDVSVGESGSVMERKKAARKKVQGRSKLSFGGDEETSDSPAFKQKKSLLSQALKASSSVTPTGGESQSYSREYLSELKAATPTRAPKADADGLSSVAQEKYASQIAADTTAGIPDPAAVAAAKNRRKAALEGRSMEEDYISLGPDRGPHPESRLMREEDEGEEGDEDFASYTEANDRLAIGREANRTAARRLKGEIGEMIAEREEEESDEETREWEQTLVARGGQTLVESKVKKEEPKKNYQPTPIPRSRPVPSVSAAEARIAAQMAELEVVKTESEAAVASATKDLVSLEEQERDIRKQVTEVDGKREWMEGFQGWVETLGGFLEEKVPQLDEVEEDQFKFTKERAALISKRRAADDGDDLALFLGAPGSATSAEDVEAARPNSEIRRSRRKDRIDRRARRLGVLAAAEDPEEGFSTDSDLEGDVADDYEAAQNDLDRRVRSLLDDVKAEDFRDPTKGLAVRFADWRERYPEDYNGAFGGLALVQAWEFWARGEMVGWEPVRALFNYSRPPVDQEDDDMDLEPEVGEEGDLTVEMVHKAVLPWLTKAFQNGAYDPYSARQTRRAVDLVEFIGDMSNGTKEYDSLTKTILGLFQAHALELASAIASATMPGSIPPPPYNPAARNAMQRFVRRRVKLLRNLLLWRRISAEEVQDLISRYVNLLRGPLVKTWEGGGDEMAQKVSSHVRAYS</sequence>
<name>J4UCR7_TRIAS</name>
<gene>
    <name evidence="5" type="ORF">A1Q1_02155</name>
</gene>
<dbReference type="InterPro" id="IPR028211">
    <property type="entry name" value="Ntr2"/>
</dbReference>
<evidence type="ECO:0000313" key="5">
    <source>
        <dbReference type="EMBL" id="EJT48820.1"/>
    </source>
</evidence>
<dbReference type="GO" id="GO:0003677">
    <property type="term" value="F:DNA binding"/>
    <property type="evidence" value="ECO:0007669"/>
    <property type="project" value="InterPro"/>
</dbReference>
<dbReference type="HOGENOM" id="CLU_020074_0_0_1"/>
<dbReference type="VEuPathDB" id="FungiDB:A1Q1_02155"/>
<dbReference type="GO" id="GO:0071008">
    <property type="term" value="C:U2-type post-mRNA release spliceosomal complex"/>
    <property type="evidence" value="ECO:0007669"/>
    <property type="project" value="InterPro"/>
</dbReference>
<evidence type="ECO:0000256" key="1">
    <source>
        <dbReference type="ARBA" id="ARBA00004123"/>
    </source>
</evidence>
<dbReference type="EMBL" id="ALBS01000190">
    <property type="protein sequence ID" value="EJT48820.1"/>
    <property type="molecule type" value="Genomic_DNA"/>
</dbReference>
<evidence type="ECO:0000256" key="3">
    <source>
        <dbReference type="SAM" id="Coils"/>
    </source>
</evidence>
<dbReference type="AlphaFoldDB" id="J4UCR7"/>
<feature type="compositionally biased region" description="Basic and acidic residues" evidence="4">
    <location>
        <begin position="173"/>
        <end position="183"/>
    </location>
</feature>
<evidence type="ECO:0000256" key="2">
    <source>
        <dbReference type="ARBA" id="ARBA00023242"/>
    </source>
</evidence>
<protein>
    <recommendedName>
        <fullName evidence="7">GC-rich sequence DNA-binding factor</fullName>
    </recommendedName>
</protein>
<dbReference type="InterPro" id="IPR012890">
    <property type="entry name" value="GCFC2-like"/>
</dbReference>
<accession>J4UCR7</accession>
<evidence type="ECO:0000313" key="6">
    <source>
        <dbReference type="Proteomes" id="UP000002748"/>
    </source>
</evidence>
<dbReference type="PANTHER" id="PTHR12214">
    <property type="entry name" value="GC-RICH SEQUENCE DNA-BINDING FACTOR"/>
    <property type="match status" value="1"/>
</dbReference>
<dbReference type="RefSeq" id="XP_014180575.1">
    <property type="nucleotide sequence ID" value="XM_014325100.1"/>
</dbReference>
<feature type="coiled-coil region" evidence="3">
    <location>
        <begin position="282"/>
        <end position="327"/>
    </location>
</feature>
<proteinExistence type="predicted"/>
<dbReference type="GO" id="GO:0000390">
    <property type="term" value="P:spliceosomal complex disassembly"/>
    <property type="evidence" value="ECO:0007669"/>
    <property type="project" value="InterPro"/>
</dbReference>
<evidence type="ECO:0008006" key="7">
    <source>
        <dbReference type="Google" id="ProtNLM"/>
    </source>
</evidence>
<comment type="caution">
    <text evidence="5">The sequence shown here is derived from an EMBL/GenBank/DDBJ whole genome shotgun (WGS) entry which is preliminary data.</text>
</comment>
<feature type="compositionally biased region" description="Low complexity" evidence="4">
    <location>
        <begin position="25"/>
        <end position="38"/>
    </location>
</feature>
<keyword evidence="3" id="KW-0175">Coiled coil</keyword>
<feature type="region of interest" description="Disordered" evidence="4">
    <location>
        <begin position="156"/>
        <end position="203"/>
    </location>
</feature>
<reference evidence="5 6" key="1">
    <citation type="journal article" date="2012" name="Eukaryot. Cell">
        <title>Draft genome sequence of CBS 2479, the standard type strain of Trichosporon asahii.</title>
        <authorList>
            <person name="Yang R.Y."/>
            <person name="Li H.T."/>
            <person name="Zhu H."/>
            <person name="Zhou G.P."/>
            <person name="Wang M."/>
            <person name="Wang L."/>
        </authorList>
    </citation>
    <scope>NUCLEOTIDE SEQUENCE [LARGE SCALE GENOMIC DNA]</scope>
    <source>
        <strain evidence="6">ATCC 90039 / CBS 2479 / JCM 2466 / KCTC 7840 / NCYC 2677 / UAMH 7654</strain>
    </source>
</reference>
<feature type="region of interest" description="Disordered" evidence="4">
    <location>
        <begin position="1"/>
        <end position="119"/>
    </location>
</feature>
<dbReference type="PANTHER" id="PTHR12214:SF0">
    <property type="entry name" value="LD29489P"/>
    <property type="match status" value="1"/>
</dbReference>
<evidence type="ECO:0000256" key="4">
    <source>
        <dbReference type="SAM" id="MobiDB-lite"/>
    </source>
</evidence>
<feature type="compositionally biased region" description="Polar residues" evidence="4">
    <location>
        <begin position="86"/>
        <end position="97"/>
    </location>
</feature>
<feature type="compositionally biased region" description="Acidic residues" evidence="4">
    <location>
        <begin position="184"/>
        <end position="195"/>
    </location>
</feature>
<dbReference type="Proteomes" id="UP000002748">
    <property type="component" value="Unassembled WGS sequence"/>
</dbReference>
<dbReference type="Pfam" id="PF15458">
    <property type="entry name" value="NTR2"/>
    <property type="match status" value="1"/>
</dbReference>
<feature type="region of interest" description="Disordered" evidence="4">
    <location>
        <begin position="226"/>
        <end position="281"/>
    </location>
</feature>
<dbReference type="GeneID" id="25985669"/>
<feature type="compositionally biased region" description="Basic and acidic residues" evidence="4">
    <location>
        <begin position="257"/>
        <end position="266"/>
    </location>
</feature>
<keyword evidence="2" id="KW-0539">Nucleus</keyword>
<dbReference type="KEGG" id="tasa:A1Q1_02155"/>
<feature type="compositionally biased region" description="Acidic residues" evidence="4">
    <location>
        <begin position="230"/>
        <end position="240"/>
    </location>
</feature>
<organism evidence="5 6">
    <name type="scientific">Trichosporon asahii var. asahii (strain ATCC 90039 / CBS 2479 / JCM 2466 / KCTC 7840 / NBRC 103889/ NCYC 2677 / UAMH 7654)</name>
    <name type="common">Yeast</name>
    <dbReference type="NCBI Taxonomy" id="1186058"/>
    <lineage>
        <taxon>Eukaryota</taxon>
        <taxon>Fungi</taxon>
        <taxon>Dikarya</taxon>
        <taxon>Basidiomycota</taxon>
        <taxon>Agaricomycotina</taxon>
        <taxon>Tremellomycetes</taxon>
        <taxon>Trichosporonales</taxon>
        <taxon>Trichosporonaceae</taxon>
        <taxon>Trichosporon</taxon>
    </lineage>
</organism>